<dbReference type="PROSITE" id="PS51034">
    <property type="entry name" value="ZP_2"/>
    <property type="match status" value="1"/>
</dbReference>
<dbReference type="Gene3D" id="2.60.40.4100">
    <property type="entry name" value="Zona pellucida, ZP-C domain"/>
    <property type="match status" value="1"/>
</dbReference>
<proteinExistence type="predicted"/>
<keyword evidence="6" id="KW-1185">Reference proteome</keyword>
<name>A0A914VGQ9_9BILA</name>
<feature type="region of interest" description="Disordered" evidence="3">
    <location>
        <begin position="456"/>
        <end position="483"/>
    </location>
</feature>
<dbReference type="PANTHER" id="PTHR14002">
    <property type="entry name" value="ENDOGLIN/TGF-BETA RECEPTOR TYPE III"/>
    <property type="match status" value="1"/>
</dbReference>
<dbReference type="InterPro" id="IPR001507">
    <property type="entry name" value="ZP_dom"/>
</dbReference>
<dbReference type="WBParaSite" id="PSAMB.scaffold1990size26208.g15920.t1">
    <property type="protein sequence ID" value="PSAMB.scaffold1990size26208.g15920.t1"/>
    <property type="gene ID" value="PSAMB.scaffold1990size26208.g15920"/>
</dbReference>
<feature type="domain" description="ZP" evidence="5">
    <location>
        <begin position="55"/>
        <end position="423"/>
    </location>
</feature>
<feature type="signal peptide" evidence="4">
    <location>
        <begin position="1"/>
        <end position="19"/>
    </location>
</feature>
<sequence length="483" mass="53532">MKPMQVLWLLCAYTGATVAIQPADLFGDDNQLPPVLTGRGELIEPIVLRNGVNVDCFQEVMHVYVDKIKCSVTNHTQIFLLEDEKSCMPTVRGSNATHFIIVTFYDECNTERTGSFHVNQQRLCMANRLRKASRRVGERRSKTAAPRCVGRPIVGNTTGLSKALVERRSGKTAAAASRLLSAPCASSIPQRPPPQSRPRSQTPSVWAHRTPSRAFAVSAHRPSARRHRPPPPSAAVMCSPFELFIRPSIRRLLLIALVLVFVFANVAESRASTVESAFRLHLSDVAQPFADSDVWPRKVYKGRRYKVIVEPVEGASPAATDPDLRALPDRCYISDHSTPAKVRFKKTLLEDGCPNANGDQTVQILHGVAGDQSTAFSFQITTVRYFPEEIMYIYVHCDVVLCSIRGDRRSEGYIKCHSRTFCTDEGAVLNDNLEPLGKQDVRHVLSGPLRTLEPERGGVNPIAGLNPKHSLSIDGSSHRRQIK</sequence>
<feature type="region of interest" description="Disordered" evidence="3">
    <location>
        <begin position="184"/>
        <end position="208"/>
    </location>
</feature>
<evidence type="ECO:0000256" key="2">
    <source>
        <dbReference type="ARBA" id="ARBA00023157"/>
    </source>
</evidence>
<evidence type="ECO:0000259" key="5">
    <source>
        <dbReference type="PROSITE" id="PS51034"/>
    </source>
</evidence>
<dbReference type="InterPro" id="IPR042235">
    <property type="entry name" value="ZP-C_dom"/>
</dbReference>
<evidence type="ECO:0000313" key="6">
    <source>
        <dbReference type="Proteomes" id="UP000887566"/>
    </source>
</evidence>
<dbReference type="Pfam" id="PF00100">
    <property type="entry name" value="Zona_pellucida"/>
    <property type="match status" value="1"/>
</dbReference>
<evidence type="ECO:0000256" key="3">
    <source>
        <dbReference type="SAM" id="MobiDB-lite"/>
    </source>
</evidence>
<dbReference type="InterPro" id="IPR055355">
    <property type="entry name" value="ZP-C"/>
</dbReference>
<keyword evidence="1 4" id="KW-0732">Signal</keyword>
<dbReference type="Proteomes" id="UP000887566">
    <property type="component" value="Unplaced"/>
</dbReference>
<evidence type="ECO:0000256" key="1">
    <source>
        <dbReference type="ARBA" id="ARBA00022729"/>
    </source>
</evidence>
<dbReference type="AlphaFoldDB" id="A0A914VGQ9"/>
<evidence type="ECO:0000313" key="7">
    <source>
        <dbReference type="WBParaSite" id="PSAMB.scaffold1990size26208.g15920.t1"/>
    </source>
</evidence>
<feature type="chain" id="PRO_5037110984" evidence="4">
    <location>
        <begin position="20"/>
        <end position="483"/>
    </location>
</feature>
<keyword evidence="2" id="KW-1015">Disulfide bond</keyword>
<accession>A0A914VGQ9</accession>
<reference evidence="7" key="1">
    <citation type="submission" date="2022-11" db="UniProtKB">
        <authorList>
            <consortium name="WormBaseParasite"/>
        </authorList>
    </citation>
    <scope>IDENTIFICATION</scope>
</reference>
<evidence type="ECO:0000256" key="4">
    <source>
        <dbReference type="SAM" id="SignalP"/>
    </source>
</evidence>
<protein>
    <submittedName>
        <fullName evidence="7">ZP domain-containing protein</fullName>
    </submittedName>
</protein>
<dbReference type="PANTHER" id="PTHR14002:SF43">
    <property type="entry name" value="DELTA-LIKE PROTEIN"/>
    <property type="match status" value="1"/>
</dbReference>
<organism evidence="6 7">
    <name type="scientific">Plectus sambesii</name>
    <dbReference type="NCBI Taxonomy" id="2011161"/>
    <lineage>
        <taxon>Eukaryota</taxon>
        <taxon>Metazoa</taxon>
        <taxon>Ecdysozoa</taxon>
        <taxon>Nematoda</taxon>
        <taxon>Chromadorea</taxon>
        <taxon>Plectida</taxon>
        <taxon>Plectina</taxon>
        <taxon>Plectoidea</taxon>
        <taxon>Plectidae</taxon>
        <taxon>Plectus</taxon>
    </lineage>
</organism>